<gene>
    <name evidence="1" type="ORF">RhiirA4_431644</name>
</gene>
<feature type="non-terminal residue" evidence="1">
    <location>
        <position position="1"/>
    </location>
</feature>
<accession>A0A2I1HQL5</accession>
<protein>
    <submittedName>
        <fullName evidence="1">Uncharacterized protein</fullName>
    </submittedName>
</protein>
<dbReference type="AlphaFoldDB" id="A0A2I1HQL5"/>
<evidence type="ECO:0000313" key="1">
    <source>
        <dbReference type="EMBL" id="PKY61185.1"/>
    </source>
</evidence>
<dbReference type="VEuPathDB" id="FungiDB:RhiirA1_478857"/>
<evidence type="ECO:0000313" key="2">
    <source>
        <dbReference type="Proteomes" id="UP000234323"/>
    </source>
</evidence>
<keyword evidence="2" id="KW-1185">Reference proteome</keyword>
<sequence>TNSKNQHICIFNHPLLKNIHLKCQSRKRTPELIKADVIKICRIKSAVDFIEWNMKDGKIKSTNRINDILDDEESPSNQPSSTCRNRSISSIINEEIVSSARPTSNKRKLVVCNCPVCDGNLMDSRTKEIHDFKYQEYQDLQGIISSQVRQLEIGETSTPASAR</sequence>
<organism evidence="1 2">
    <name type="scientific">Rhizophagus irregularis</name>
    <dbReference type="NCBI Taxonomy" id="588596"/>
    <lineage>
        <taxon>Eukaryota</taxon>
        <taxon>Fungi</taxon>
        <taxon>Fungi incertae sedis</taxon>
        <taxon>Mucoromycota</taxon>
        <taxon>Glomeromycotina</taxon>
        <taxon>Glomeromycetes</taxon>
        <taxon>Glomerales</taxon>
        <taxon>Glomeraceae</taxon>
        <taxon>Rhizophagus</taxon>
    </lineage>
</organism>
<dbReference type="EMBL" id="LLXI01005031">
    <property type="protein sequence ID" value="PKY61185.1"/>
    <property type="molecule type" value="Genomic_DNA"/>
</dbReference>
<proteinExistence type="predicted"/>
<reference evidence="1 2" key="1">
    <citation type="submission" date="2015-10" db="EMBL/GenBank/DDBJ databases">
        <title>Genome analyses suggest a sexual origin of heterokaryosis in a supposedly ancient asexual fungus.</title>
        <authorList>
            <person name="Ropars J."/>
            <person name="Sedzielewska K."/>
            <person name="Noel J."/>
            <person name="Charron P."/>
            <person name="Farinelli L."/>
            <person name="Marton T."/>
            <person name="Kruger M."/>
            <person name="Pelin A."/>
            <person name="Brachmann A."/>
            <person name="Corradi N."/>
        </authorList>
    </citation>
    <scope>NUCLEOTIDE SEQUENCE [LARGE SCALE GENOMIC DNA]</scope>
    <source>
        <strain evidence="1 2">A4</strain>
    </source>
</reference>
<dbReference type="Proteomes" id="UP000234323">
    <property type="component" value="Unassembled WGS sequence"/>
</dbReference>
<name>A0A2I1HQL5_9GLOM</name>
<comment type="caution">
    <text evidence="1">The sequence shown here is derived from an EMBL/GenBank/DDBJ whole genome shotgun (WGS) entry which is preliminary data.</text>
</comment>